<keyword evidence="3" id="KW-1185">Reference proteome</keyword>
<evidence type="ECO:0000313" key="3">
    <source>
        <dbReference type="Proteomes" id="UP000027195"/>
    </source>
</evidence>
<feature type="region of interest" description="Disordered" evidence="1">
    <location>
        <begin position="14"/>
        <end position="107"/>
    </location>
</feature>
<organism evidence="2 3">
    <name type="scientific">Botryobasidium botryosum (strain FD-172 SS1)</name>
    <dbReference type="NCBI Taxonomy" id="930990"/>
    <lineage>
        <taxon>Eukaryota</taxon>
        <taxon>Fungi</taxon>
        <taxon>Dikarya</taxon>
        <taxon>Basidiomycota</taxon>
        <taxon>Agaricomycotina</taxon>
        <taxon>Agaricomycetes</taxon>
        <taxon>Cantharellales</taxon>
        <taxon>Botryobasidiaceae</taxon>
        <taxon>Botryobasidium</taxon>
    </lineage>
</organism>
<gene>
    <name evidence="2" type="ORF">BOTBODRAFT_60907</name>
</gene>
<dbReference type="InParanoid" id="A0A067LQR4"/>
<reference evidence="3" key="1">
    <citation type="journal article" date="2014" name="Proc. Natl. Acad. Sci. U.S.A.">
        <title>Extensive sampling of basidiomycete genomes demonstrates inadequacy of the white-rot/brown-rot paradigm for wood decay fungi.</title>
        <authorList>
            <person name="Riley R."/>
            <person name="Salamov A.A."/>
            <person name="Brown D.W."/>
            <person name="Nagy L.G."/>
            <person name="Floudas D."/>
            <person name="Held B.W."/>
            <person name="Levasseur A."/>
            <person name="Lombard V."/>
            <person name="Morin E."/>
            <person name="Otillar R."/>
            <person name="Lindquist E.A."/>
            <person name="Sun H."/>
            <person name="LaButti K.M."/>
            <person name="Schmutz J."/>
            <person name="Jabbour D."/>
            <person name="Luo H."/>
            <person name="Baker S.E."/>
            <person name="Pisabarro A.G."/>
            <person name="Walton J.D."/>
            <person name="Blanchette R.A."/>
            <person name="Henrissat B."/>
            <person name="Martin F."/>
            <person name="Cullen D."/>
            <person name="Hibbett D.S."/>
            <person name="Grigoriev I.V."/>
        </authorList>
    </citation>
    <scope>NUCLEOTIDE SEQUENCE [LARGE SCALE GENOMIC DNA]</scope>
    <source>
        <strain evidence="3">FD-172 SS1</strain>
    </source>
</reference>
<dbReference type="Proteomes" id="UP000027195">
    <property type="component" value="Unassembled WGS sequence"/>
</dbReference>
<sequence>MTALPSFCELLSSLGMPDHRASPAPDAPNPAIVVSHSTPSKRAHKLSGASRYSPYHSDAVYARRNSLPTPDLGGLGSQQPRPSSTSPRSRKALLPGDASPNSRFMARRPRHLVVSVSESAADTHAPSQAPISALLRGRSPQASPTSAYSSHSQSHALSLNPKQLKARRPSRSSNAPMAPMSIPALSPVLIAHFPSTTAPYEHGCGHPLRASYSDREGR</sequence>
<dbReference type="HOGENOM" id="CLU_087970_1_0_1"/>
<feature type="region of interest" description="Disordered" evidence="1">
    <location>
        <begin position="136"/>
        <end position="180"/>
    </location>
</feature>
<feature type="compositionally biased region" description="Polar residues" evidence="1">
    <location>
        <begin position="140"/>
        <end position="161"/>
    </location>
</feature>
<name>A0A067LQR4_BOTB1</name>
<feature type="compositionally biased region" description="Low complexity" evidence="1">
    <location>
        <begin position="77"/>
        <end position="87"/>
    </location>
</feature>
<feature type="region of interest" description="Disordered" evidence="1">
    <location>
        <begin position="196"/>
        <end position="218"/>
    </location>
</feature>
<evidence type="ECO:0000313" key="2">
    <source>
        <dbReference type="EMBL" id="KDQ05568.1"/>
    </source>
</evidence>
<dbReference type="OrthoDB" id="3219154at2759"/>
<dbReference type="EMBL" id="KL198243">
    <property type="protein sequence ID" value="KDQ05568.1"/>
    <property type="molecule type" value="Genomic_DNA"/>
</dbReference>
<accession>A0A067LQR4</accession>
<dbReference type="AlphaFoldDB" id="A0A067LQR4"/>
<protein>
    <submittedName>
        <fullName evidence="2">Uncharacterized protein</fullName>
    </submittedName>
</protein>
<evidence type="ECO:0000256" key="1">
    <source>
        <dbReference type="SAM" id="MobiDB-lite"/>
    </source>
</evidence>
<proteinExistence type="predicted"/>